<evidence type="ECO:0000313" key="2">
    <source>
        <dbReference type="EMBL" id="MTR63098.1"/>
    </source>
</evidence>
<gene>
    <name evidence="2" type="ORF">GMC80_07130</name>
</gene>
<evidence type="ECO:0000313" key="3">
    <source>
        <dbReference type="Proteomes" id="UP000462658"/>
    </source>
</evidence>
<accession>A0A6L6LCY4</accession>
<proteinExistence type="predicted"/>
<keyword evidence="2" id="KW-0378">Hydrolase</keyword>
<dbReference type="Proteomes" id="UP000462658">
    <property type="component" value="Unassembled WGS sequence"/>
</dbReference>
<organism evidence="2 3">
    <name type="scientific">Streptococcus parasanguinis</name>
    <dbReference type="NCBI Taxonomy" id="1318"/>
    <lineage>
        <taxon>Bacteria</taxon>
        <taxon>Bacillati</taxon>
        <taxon>Bacillota</taxon>
        <taxon>Bacilli</taxon>
        <taxon>Lactobacillales</taxon>
        <taxon>Streptococcaceae</taxon>
        <taxon>Streptococcus</taxon>
    </lineage>
</organism>
<protein>
    <submittedName>
        <fullName evidence="2">HNH endonuclease</fullName>
    </submittedName>
</protein>
<dbReference type="EMBL" id="WMZA01000003">
    <property type="protein sequence ID" value="MTR63098.1"/>
    <property type="molecule type" value="Genomic_DNA"/>
</dbReference>
<reference evidence="2 3" key="1">
    <citation type="journal article" date="2019" name="Nat. Med.">
        <title>A library of human gut bacterial isolates paired with longitudinal multiomics data enables mechanistic microbiome research.</title>
        <authorList>
            <person name="Poyet M."/>
            <person name="Groussin M."/>
            <person name="Gibbons S.M."/>
            <person name="Avila-Pacheco J."/>
            <person name="Jiang X."/>
            <person name="Kearney S.M."/>
            <person name="Perrotta A.R."/>
            <person name="Berdy B."/>
            <person name="Zhao S."/>
            <person name="Lieberman T.D."/>
            <person name="Swanson P.K."/>
            <person name="Smith M."/>
            <person name="Roesemann S."/>
            <person name="Alexander J.E."/>
            <person name="Rich S.A."/>
            <person name="Livny J."/>
            <person name="Vlamakis H."/>
            <person name="Clish C."/>
            <person name="Bullock K."/>
            <person name="Deik A."/>
            <person name="Scott J."/>
            <person name="Pierce K.A."/>
            <person name="Xavier R.J."/>
            <person name="Alm E.J."/>
        </authorList>
    </citation>
    <scope>NUCLEOTIDE SEQUENCE [LARGE SCALE GENOMIC DNA]</scope>
    <source>
        <strain evidence="2 3">BIOML-A10</strain>
    </source>
</reference>
<dbReference type="InterPro" id="IPR003615">
    <property type="entry name" value="HNH_nuc"/>
</dbReference>
<name>A0A6L6LCY4_STRPA</name>
<keyword evidence="2" id="KW-0255">Endonuclease</keyword>
<sequence>MSIPKFVIKNNMNKSSSTGIYFKDIIADSDLENICYDLTGETKYSVEFVENDYEDDFLESSYNKGRLGILHYQNKVYYICFSDNSNSGRNSSLQSVSTAFNRFYVNPHTDKELFFYFLPSFSNYATNYHIFMYRLMSTAGFKFINTPIELANSLQPFNSVDDIILSRKANSERNTGNNATFILKNNPHSYEIYGKTFGANKYETSLICYAISAIASDNDKITLFQYNEKDLKQLPKASLAVLNLMGKINIVNIDDELEKQELRKNNSIRSPKFIARLLNHLGDKKCVLCGCEISEIIQGAHIWPVAEIKKYADLTIEQQLSYATDAENGLWMCQNHHKLFDSNIIRLTEFGQVEYSLDLPDFYKKYIKSITLSFTLPSKIVTNQFQYFIKMRNKNKID</sequence>
<dbReference type="RefSeq" id="WP_155167781.1">
    <property type="nucleotide sequence ID" value="NZ_JBCPGQ010000008.1"/>
</dbReference>
<dbReference type="AlphaFoldDB" id="A0A6L6LCY4"/>
<dbReference type="GO" id="GO:0004519">
    <property type="term" value="F:endonuclease activity"/>
    <property type="evidence" value="ECO:0007669"/>
    <property type="project" value="UniProtKB-KW"/>
</dbReference>
<comment type="caution">
    <text evidence="2">The sequence shown here is derived from an EMBL/GenBank/DDBJ whole genome shotgun (WGS) entry which is preliminary data.</text>
</comment>
<keyword evidence="2" id="KW-0540">Nuclease</keyword>
<evidence type="ECO:0000259" key="1">
    <source>
        <dbReference type="Pfam" id="PF13391"/>
    </source>
</evidence>
<dbReference type="Pfam" id="PF13391">
    <property type="entry name" value="HNH_2"/>
    <property type="match status" value="1"/>
</dbReference>
<feature type="domain" description="HNH nuclease" evidence="1">
    <location>
        <begin position="286"/>
        <end position="343"/>
    </location>
</feature>